<evidence type="ECO:0000256" key="1">
    <source>
        <dbReference type="ARBA" id="ARBA00008007"/>
    </source>
</evidence>
<dbReference type="PANTHER" id="PTHR47505">
    <property type="entry name" value="DNA UTILIZATION PROTEIN YHGH"/>
    <property type="match status" value="1"/>
</dbReference>
<dbReference type="InterPro" id="IPR000836">
    <property type="entry name" value="PRTase_dom"/>
</dbReference>
<dbReference type="InterPro" id="IPR029057">
    <property type="entry name" value="PRTase-like"/>
</dbReference>
<protein>
    <submittedName>
        <fullName evidence="3">ComF family protein</fullName>
    </submittedName>
</protein>
<proteinExistence type="inferred from homology"/>
<dbReference type="Pfam" id="PF00156">
    <property type="entry name" value="Pribosyltran"/>
    <property type="match status" value="1"/>
</dbReference>
<comment type="similarity">
    <text evidence="1">Belongs to the ComF/GntX family.</text>
</comment>
<dbReference type="PANTHER" id="PTHR47505:SF1">
    <property type="entry name" value="DNA UTILIZATION PROTEIN YHGH"/>
    <property type="match status" value="1"/>
</dbReference>
<dbReference type="CDD" id="cd06223">
    <property type="entry name" value="PRTases_typeI"/>
    <property type="match status" value="1"/>
</dbReference>
<dbReference type="InterPro" id="IPR051910">
    <property type="entry name" value="ComF/GntX_DNA_util-trans"/>
</dbReference>
<name>A0ABU1WM15_9BURK</name>
<dbReference type="Proteomes" id="UP001265700">
    <property type="component" value="Unassembled WGS sequence"/>
</dbReference>
<reference evidence="3 4" key="1">
    <citation type="submission" date="2023-07" db="EMBL/GenBank/DDBJ databases">
        <title>Sorghum-associated microbial communities from plants grown in Nebraska, USA.</title>
        <authorList>
            <person name="Schachtman D."/>
        </authorList>
    </citation>
    <scope>NUCLEOTIDE SEQUENCE [LARGE SCALE GENOMIC DNA]</scope>
    <source>
        <strain evidence="3 4">4249</strain>
    </source>
</reference>
<dbReference type="Gene3D" id="3.40.50.2020">
    <property type="match status" value="1"/>
</dbReference>
<keyword evidence="4" id="KW-1185">Reference proteome</keyword>
<comment type="caution">
    <text evidence="3">The sequence shown here is derived from an EMBL/GenBank/DDBJ whole genome shotgun (WGS) entry which is preliminary data.</text>
</comment>
<evidence type="ECO:0000313" key="3">
    <source>
        <dbReference type="EMBL" id="MDR7150328.1"/>
    </source>
</evidence>
<organism evidence="3 4">
    <name type="scientific">Hydrogenophaga palleronii</name>
    <dbReference type="NCBI Taxonomy" id="65655"/>
    <lineage>
        <taxon>Bacteria</taxon>
        <taxon>Pseudomonadati</taxon>
        <taxon>Pseudomonadota</taxon>
        <taxon>Betaproteobacteria</taxon>
        <taxon>Burkholderiales</taxon>
        <taxon>Comamonadaceae</taxon>
        <taxon>Hydrogenophaga</taxon>
    </lineage>
</organism>
<dbReference type="RefSeq" id="WP_310315718.1">
    <property type="nucleotide sequence ID" value="NZ_JAVDWU010000004.1"/>
</dbReference>
<dbReference type="SUPFAM" id="SSF53271">
    <property type="entry name" value="PRTase-like"/>
    <property type="match status" value="1"/>
</dbReference>
<sequence>MAVDTGRCGSCITRIERSAVGQCIAAVDYAYPWDHIVAQFKFRQQPGWAQPMAALMLRTPLARQLLSDCDALVPVPLTPTRLAMRGYNQSWELVKALRLQALRTQAQVAPPLGQALLRTGETPDQHSLSRDERMRNLRGVFLVNPPELPRLAGSHVLLVDDVTTTGATLQAAGLALLAAGAQQVSALVFARTPAA</sequence>
<accession>A0ABU1WM15</accession>
<evidence type="ECO:0000313" key="4">
    <source>
        <dbReference type="Proteomes" id="UP001265700"/>
    </source>
</evidence>
<gene>
    <name evidence="3" type="ORF">J2W49_002286</name>
</gene>
<feature type="domain" description="Phosphoribosyltransferase" evidence="2">
    <location>
        <begin position="143"/>
        <end position="193"/>
    </location>
</feature>
<evidence type="ECO:0000259" key="2">
    <source>
        <dbReference type="Pfam" id="PF00156"/>
    </source>
</evidence>
<dbReference type="EMBL" id="JAVDWU010000004">
    <property type="protein sequence ID" value="MDR7150328.1"/>
    <property type="molecule type" value="Genomic_DNA"/>
</dbReference>